<reference evidence="2" key="2">
    <citation type="submission" date="2021-04" db="EMBL/GenBank/DDBJ databases">
        <authorList>
            <person name="Gilroy R."/>
        </authorList>
    </citation>
    <scope>NUCLEOTIDE SEQUENCE</scope>
    <source>
        <strain evidence="2">687</strain>
    </source>
</reference>
<reference evidence="2" key="1">
    <citation type="journal article" date="2021" name="PeerJ">
        <title>Extensive microbial diversity within the chicken gut microbiome revealed by metagenomics and culture.</title>
        <authorList>
            <person name="Gilroy R."/>
            <person name="Ravi A."/>
            <person name="Getino M."/>
            <person name="Pursley I."/>
            <person name="Horton D.L."/>
            <person name="Alikhan N.F."/>
            <person name="Baker D."/>
            <person name="Gharbi K."/>
            <person name="Hall N."/>
            <person name="Watson M."/>
            <person name="Adriaenssens E.M."/>
            <person name="Foster-Nyarko E."/>
            <person name="Jarju S."/>
            <person name="Secka A."/>
            <person name="Antonio M."/>
            <person name="Oren A."/>
            <person name="Chaudhuri R.R."/>
            <person name="La Ragione R."/>
            <person name="Hildebrand F."/>
            <person name="Pallen M.J."/>
        </authorList>
    </citation>
    <scope>NUCLEOTIDE SEQUENCE</scope>
    <source>
        <strain evidence="2">687</strain>
    </source>
</reference>
<evidence type="ECO:0000256" key="1">
    <source>
        <dbReference type="SAM" id="Phobius"/>
    </source>
</evidence>
<evidence type="ECO:0000313" key="2">
    <source>
        <dbReference type="EMBL" id="MBU3826913.1"/>
    </source>
</evidence>
<accession>A0A9E2KNS3</accession>
<name>A0A9E2KNS3_9GAMM</name>
<dbReference type="EMBL" id="JAHLFG010000059">
    <property type="protein sequence ID" value="MBU3826913.1"/>
    <property type="molecule type" value="Genomic_DNA"/>
</dbReference>
<organism evidence="2 3">
    <name type="scientific">Candidatus Anaerobiospirillum merdipullorum</name>
    <dbReference type="NCBI Taxonomy" id="2838450"/>
    <lineage>
        <taxon>Bacteria</taxon>
        <taxon>Pseudomonadati</taxon>
        <taxon>Pseudomonadota</taxon>
        <taxon>Gammaproteobacteria</taxon>
        <taxon>Aeromonadales</taxon>
        <taxon>Succinivibrionaceae</taxon>
        <taxon>Anaerobiospirillum</taxon>
    </lineage>
</organism>
<gene>
    <name evidence="2" type="ORF">IAA31_05430</name>
</gene>
<feature type="transmembrane region" description="Helical" evidence="1">
    <location>
        <begin position="177"/>
        <end position="202"/>
    </location>
</feature>
<evidence type="ECO:0000313" key="3">
    <source>
        <dbReference type="Proteomes" id="UP000824150"/>
    </source>
</evidence>
<feature type="transmembrane region" description="Helical" evidence="1">
    <location>
        <begin position="209"/>
        <end position="228"/>
    </location>
</feature>
<feature type="transmembrane region" description="Helical" evidence="1">
    <location>
        <begin position="322"/>
        <end position="341"/>
    </location>
</feature>
<feature type="transmembrane region" description="Helical" evidence="1">
    <location>
        <begin position="240"/>
        <end position="265"/>
    </location>
</feature>
<dbReference type="AlphaFoldDB" id="A0A9E2KNS3"/>
<dbReference type="Proteomes" id="UP000824150">
    <property type="component" value="Unassembled WGS sequence"/>
</dbReference>
<feature type="transmembrane region" description="Helical" evidence="1">
    <location>
        <begin position="45"/>
        <end position="65"/>
    </location>
</feature>
<feature type="transmembrane region" description="Helical" evidence="1">
    <location>
        <begin position="72"/>
        <end position="91"/>
    </location>
</feature>
<keyword evidence="1" id="KW-0472">Membrane</keyword>
<sequence length="475" mass="52800">MDPARTNLFEQKQLLLLLPIILMAITAFCLDPHVLGPRDHFLRDYLTFSSRILFPCLFVLSAALLTRTRERWGQLFIICLDYVLLLFFLALLRPSALLNPSICVIAATAAIVVLRPLDDEPQWDLSHPHLRAILRQLAAIALPIALFVGLLTILQQVESFVLFTISDGINNSLMSMFYSPIYLILQTLGYHSAISGAVLMNYDDGMINAFINSIIVTNFIALPVLLIARSFVAGHRLRLFLTLLAFTAILTASIGPCVSLIYIVVLFMIPGTYALLLVSSLCFFLISYVAQVPALTNINNLYHPDIDLLAAVLLSFLPSTKLLYSCGIALPLLMLSLTALIKKERLTILRQRRLISKSGLNFKDNLSPDLSVLVLLRALGGLSNIGVVKATLRGLTVEVLNVERCQTVLLTALSLKKPHYSKTRHTYLLDLGDLDEPVAQRLARLTADNPTRPAPIISTKNFKITPLPHFQRTDH</sequence>
<keyword evidence="1" id="KW-1133">Transmembrane helix</keyword>
<comment type="caution">
    <text evidence="2">The sequence shown here is derived from an EMBL/GenBank/DDBJ whole genome shotgun (WGS) entry which is preliminary data.</text>
</comment>
<feature type="transmembrane region" description="Helical" evidence="1">
    <location>
        <begin position="272"/>
        <end position="290"/>
    </location>
</feature>
<protein>
    <submittedName>
        <fullName evidence="2">Uncharacterized protein</fullName>
    </submittedName>
</protein>
<proteinExistence type="predicted"/>
<keyword evidence="1" id="KW-0812">Transmembrane</keyword>
<feature type="transmembrane region" description="Helical" evidence="1">
    <location>
        <begin position="97"/>
        <end position="117"/>
    </location>
</feature>
<feature type="transmembrane region" description="Helical" evidence="1">
    <location>
        <begin position="137"/>
        <end position="157"/>
    </location>
</feature>